<dbReference type="InterPro" id="IPR004438">
    <property type="entry name" value="Peptidase_M3B"/>
</dbReference>
<dbReference type="InterPro" id="IPR042088">
    <property type="entry name" value="OligoPept_F_C"/>
</dbReference>
<evidence type="ECO:0000313" key="11">
    <source>
        <dbReference type="Proteomes" id="UP001597079"/>
    </source>
</evidence>
<dbReference type="Proteomes" id="UP001597079">
    <property type="component" value="Unassembled WGS sequence"/>
</dbReference>
<keyword evidence="11" id="KW-1185">Reference proteome</keyword>
<dbReference type="Pfam" id="PF08439">
    <property type="entry name" value="Peptidase_M3_N"/>
    <property type="match status" value="1"/>
</dbReference>
<dbReference type="Pfam" id="PF01432">
    <property type="entry name" value="Peptidase_M3"/>
    <property type="match status" value="1"/>
</dbReference>
<dbReference type="InterPro" id="IPR034009">
    <property type="entry name" value="M3B_PepF_4"/>
</dbReference>
<evidence type="ECO:0000256" key="5">
    <source>
        <dbReference type="ARBA" id="ARBA00023049"/>
    </source>
</evidence>
<dbReference type="EC" id="3.4.24.-" evidence="6"/>
<keyword evidence="7" id="KW-0175">Coiled coil</keyword>
<feature type="domain" description="Oligopeptidase F N-terminal" evidence="9">
    <location>
        <begin position="114"/>
        <end position="183"/>
    </location>
</feature>
<evidence type="ECO:0000256" key="6">
    <source>
        <dbReference type="RuleBase" id="RU368091"/>
    </source>
</evidence>
<evidence type="ECO:0000259" key="9">
    <source>
        <dbReference type="Pfam" id="PF08439"/>
    </source>
</evidence>
<dbReference type="InterPro" id="IPR001567">
    <property type="entry name" value="Pept_M3A_M3B_dom"/>
</dbReference>
<evidence type="ECO:0000313" key="10">
    <source>
        <dbReference type="EMBL" id="MFD1673751.1"/>
    </source>
</evidence>
<evidence type="ECO:0000256" key="4">
    <source>
        <dbReference type="ARBA" id="ARBA00022833"/>
    </source>
</evidence>
<evidence type="ECO:0000256" key="3">
    <source>
        <dbReference type="ARBA" id="ARBA00022801"/>
    </source>
</evidence>
<keyword evidence="4 6" id="KW-0862">Zinc</keyword>
<gene>
    <name evidence="10" type="primary">pepF</name>
    <name evidence="10" type="ORF">ACFSB2_03385</name>
</gene>
<sequence length="601" mass="67378">MGTRFTRSEVPVEMTWNLADLFPSVEAWETALAEVAEQASTVTAYKGRLGEGASALLDCLSAHEALQMRIVRVATYASLRANEDGTNPLNQANSMRLGATISQVREALSFMDSEILALPDGTVERYLAEEPSLQAFGRFLDDLLAYKPHMLSEETERALAALGEVFGAPHTIYQRSKLSDMQFAPIEDPESGDMLPVSFALYEDQYELTANTEIRHKAYDSFVNTLRQYQHGIAATYATEVKKQVVQARLRKYESVTHMLLQPQHVTIEMYNNQLDIIQNELAVHMRKFAQLKQRLLGLPQMRHCDLKVPIDGGFNPATTFAEASNVILEALSILGPEYTAIIETALAERWVDLADNVGKATGAFCSSPYGVHPYILMTWTDNMRGAFILAHELGHAGHFGLANRYQRIMNTRPSTYFIEAPSTMNELILGQHILDKSEDPQMRRWVITQFLNTYYHNFVTHLLEGELQRRVYSLAEAGKPITANVLCEQKGELLRNFWGDTVEIDEGATLTWMRQPHYYMGLYPYTYSAGLTASTAIAQLIREEGQPAVDRWLDVLKAGGTLEPLELMKMAGVDMTTPDPIRKAVAYVGSLVDELVQSFA</sequence>
<dbReference type="Gene3D" id="1.20.140.70">
    <property type="entry name" value="Oligopeptidase f, N-terminal domain"/>
    <property type="match status" value="1"/>
</dbReference>
<keyword evidence="5 6" id="KW-0482">Metalloprotease</keyword>
<accession>A0ABW4JBM2</accession>
<dbReference type="Gene3D" id="1.10.1370.20">
    <property type="entry name" value="Oligoendopeptidase f, C-terminal domain"/>
    <property type="match status" value="1"/>
</dbReference>
<evidence type="ECO:0000256" key="2">
    <source>
        <dbReference type="ARBA" id="ARBA00022723"/>
    </source>
</evidence>
<comment type="function">
    <text evidence="6">Has oligopeptidase activity and degrades a variety of small bioactive peptides.</text>
</comment>
<comment type="similarity">
    <text evidence="6">Belongs to the peptidase M3B family.</text>
</comment>
<dbReference type="RefSeq" id="WP_377941265.1">
    <property type="nucleotide sequence ID" value="NZ_JBHUCX010000013.1"/>
</dbReference>
<dbReference type="CDD" id="cd09609">
    <property type="entry name" value="M3B_PepF"/>
    <property type="match status" value="1"/>
</dbReference>
<dbReference type="NCBIfam" id="TIGR00181">
    <property type="entry name" value="pepF"/>
    <property type="match status" value="1"/>
</dbReference>
<keyword evidence="2 6" id="KW-0479">Metal-binding</keyword>
<evidence type="ECO:0000256" key="1">
    <source>
        <dbReference type="ARBA" id="ARBA00022670"/>
    </source>
</evidence>
<protein>
    <recommendedName>
        <fullName evidence="6">Oligopeptidase F</fullName>
        <ecNumber evidence="6">3.4.24.-</ecNumber>
    </recommendedName>
</protein>
<comment type="cofactor">
    <cofactor evidence="6">
        <name>Zn(2+)</name>
        <dbReference type="ChEBI" id="CHEBI:29105"/>
    </cofactor>
    <text evidence="6">Binds 1 zinc ion.</text>
</comment>
<reference evidence="11" key="1">
    <citation type="journal article" date="2019" name="Int. J. Syst. Evol. Microbiol.">
        <title>The Global Catalogue of Microorganisms (GCM) 10K type strain sequencing project: providing services to taxonomists for standard genome sequencing and annotation.</title>
        <authorList>
            <consortium name="The Broad Institute Genomics Platform"/>
            <consortium name="The Broad Institute Genome Sequencing Center for Infectious Disease"/>
            <person name="Wu L."/>
            <person name="Ma J."/>
        </authorList>
    </citation>
    <scope>NUCLEOTIDE SEQUENCE [LARGE SCALE GENOMIC DNA]</scope>
    <source>
        <strain evidence="11">CGMCC 1.12286</strain>
    </source>
</reference>
<feature type="coiled-coil region" evidence="7">
    <location>
        <begin position="268"/>
        <end position="295"/>
    </location>
</feature>
<evidence type="ECO:0000256" key="7">
    <source>
        <dbReference type="SAM" id="Coils"/>
    </source>
</evidence>
<dbReference type="EMBL" id="JBHUCX010000013">
    <property type="protein sequence ID" value="MFD1673751.1"/>
    <property type="molecule type" value="Genomic_DNA"/>
</dbReference>
<feature type="domain" description="Peptidase M3A/M3B catalytic" evidence="8">
    <location>
        <begin position="210"/>
        <end position="586"/>
    </location>
</feature>
<dbReference type="InterPro" id="IPR013647">
    <property type="entry name" value="OligopepF_N_dom"/>
</dbReference>
<comment type="caution">
    <text evidence="10">The sequence shown here is derived from an EMBL/GenBank/DDBJ whole genome shotgun (WGS) entry which is preliminary data.</text>
</comment>
<evidence type="ECO:0000259" key="8">
    <source>
        <dbReference type="Pfam" id="PF01432"/>
    </source>
</evidence>
<proteinExistence type="inferred from homology"/>
<keyword evidence="3 6" id="KW-0378">Hydrolase</keyword>
<keyword evidence="1 6" id="KW-0645">Protease</keyword>
<name>A0ABW4JBM2_9BACL</name>
<dbReference type="SUPFAM" id="SSF55486">
    <property type="entry name" value="Metalloproteases ('zincins'), catalytic domain"/>
    <property type="match status" value="1"/>
</dbReference>
<organism evidence="10 11">
    <name type="scientific">Alicyclobacillus fodiniaquatilis</name>
    <dbReference type="NCBI Taxonomy" id="1661150"/>
    <lineage>
        <taxon>Bacteria</taxon>
        <taxon>Bacillati</taxon>
        <taxon>Bacillota</taxon>
        <taxon>Bacilli</taxon>
        <taxon>Bacillales</taxon>
        <taxon>Alicyclobacillaceae</taxon>
        <taxon>Alicyclobacillus</taxon>
    </lineage>
</organism>